<dbReference type="AlphaFoldDB" id="A0A816E9N1"/>
<accession>A0A816E9N1</accession>
<proteinExistence type="predicted"/>
<dbReference type="Proteomes" id="UP000663829">
    <property type="component" value="Unassembled WGS sequence"/>
</dbReference>
<dbReference type="Proteomes" id="UP000681722">
    <property type="component" value="Unassembled WGS sequence"/>
</dbReference>
<evidence type="ECO:0000313" key="1">
    <source>
        <dbReference type="EMBL" id="CAF1644763.1"/>
    </source>
</evidence>
<dbReference type="EMBL" id="CAJNOQ010048788">
    <property type="protein sequence ID" value="CAF1644763.1"/>
    <property type="molecule type" value="Genomic_DNA"/>
</dbReference>
<organism evidence="1 3">
    <name type="scientific">Didymodactylos carnosus</name>
    <dbReference type="NCBI Taxonomy" id="1234261"/>
    <lineage>
        <taxon>Eukaryota</taxon>
        <taxon>Metazoa</taxon>
        <taxon>Spiralia</taxon>
        <taxon>Gnathifera</taxon>
        <taxon>Rotifera</taxon>
        <taxon>Eurotatoria</taxon>
        <taxon>Bdelloidea</taxon>
        <taxon>Philodinida</taxon>
        <taxon>Philodinidae</taxon>
        <taxon>Didymodactylos</taxon>
    </lineage>
</organism>
<protein>
    <submittedName>
        <fullName evidence="1">Uncharacterized protein</fullName>
    </submittedName>
</protein>
<reference evidence="1" key="1">
    <citation type="submission" date="2021-02" db="EMBL/GenBank/DDBJ databases">
        <authorList>
            <person name="Nowell W R."/>
        </authorList>
    </citation>
    <scope>NUCLEOTIDE SEQUENCE</scope>
</reference>
<evidence type="ECO:0000313" key="2">
    <source>
        <dbReference type="EMBL" id="CAF4562437.1"/>
    </source>
</evidence>
<feature type="non-terminal residue" evidence="1">
    <location>
        <position position="17"/>
    </location>
</feature>
<comment type="caution">
    <text evidence="1">The sequence shown here is derived from an EMBL/GenBank/DDBJ whole genome shotgun (WGS) entry which is preliminary data.</text>
</comment>
<evidence type="ECO:0000313" key="3">
    <source>
        <dbReference type="Proteomes" id="UP000663829"/>
    </source>
</evidence>
<name>A0A816E9N1_9BILA</name>
<sequence length="17" mass="1982">MRARNIKAQRRLVAMPA</sequence>
<dbReference type="EMBL" id="CAJOBC010118273">
    <property type="protein sequence ID" value="CAF4562437.1"/>
    <property type="molecule type" value="Genomic_DNA"/>
</dbReference>
<keyword evidence="3" id="KW-1185">Reference proteome</keyword>
<gene>
    <name evidence="1" type="ORF">GPM918_LOCUS45162</name>
    <name evidence="2" type="ORF">SRO942_LOCUS47443</name>
</gene>